<keyword evidence="3" id="KW-1185">Reference proteome</keyword>
<organism evidence="2 3">
    <name type="scientific">Cannabis sativa</name>
    <name type="common">Hemp</name>
    <name type="synonym">Marijuana</name>
    <dbReference type="NCBI Taxonomy" id="3483"/>
    <lineage>
        <taxon>Eukaryota</taxon>
        <taxon>Viridiplantae</taxon>
        <taxon>Streptophyta</taxon>
        <taxon>Embryophyta</taxon>
        <taxon>Tracheophyta</taxon>
        <taxon>Spermatophyta</taxon>
        <taxon>Magnoliopsida</taxon>
        <taxon>eudicotyledons</taxon>
        <taxon>Gunneridae</taxon>
        <taxon>Pentapetalae</taxon>
        <taxon>rosids</taxon>
        <taxon>fabids</taxon>
        <taxon>Rosales</taxon>
        <taxon>Cannabaceae</taxon>
        <taxon>Cannabis</taxon>
    </lineage>
</organism>
<feature type="compositionally biased region" description="Low complexity" evidence="1">
    <location>
        <begin position="1"/>
        <end position="13"/>
    </location>
</feature>
<dbReference type="Gramene" id="evm.model.03.1421">
    <property type="protein sequence ID" value="cds.evm.model.03.1421"/>
    <property type="gene ID" value="evm.TU.03.1421"/>
</dbReference>
<dbReference type="EnsemblPlants" id="evm.model.03.1421">
    <property type="protein sequence ID" value="cds.evm.model.03.1421"/>
    <property type="gene ID" value="evm.TU.03.1421"/>
</dbReference>
<sequence length="99" mass="10342">SRSRSLSRSQSGSVGVPGPILSLGSRLGVRIGSDSRSDHSCVSLMQFPCLEYSSVGFGLGVHVRPILGLGLCSGWVLVSVGSRLGPKGEPYSRTLSKPQ</sequence>
<protein>
    <submittedName>
        <fullName evidence="2">Uncharacterized protein</fullName>
    </submittedName>
</protein>
<dbReference type="AlphaFoldDB" id="A0A803P582"/>
<evidence type="ECO:0000256" key="1">
    <source>
        <dbReference type="SAM" id="MobiDB-lite"/>
    </source>
</evidence>
<evidence type="ECO:0000313" key="2">
    <source>
        <dbReference type="EnsemblPlants" id="cds.evm.model.03.1421"/>
    </source>
</evidence>
<evidence type="ECO:0000313" key="3">
    <source>
        <dbReference type="Proteomes" id="UP000596661"/>
    </source>
</evidence>
<reference evidence="2" key="2">
    <citation type="submission" date="2021-03" db="UniProtKB">
        <authorList>
            <consortium name="EnsemblPlants"/>
        </authorList>
    </citation>
    <scope>IDENTIFICATION</scope>
</reference>
<dbReference type="Proteomes" id="UP000596661">
    <property type="component" value="Chromosome 3"/>
</dbReference>
<reference evidence="2" key="1">
    <citation type="submission" date="2018-11" db="EMBL/GenBank/DDBJ databases">
        <authorList>
            <person name="Grassa J C."/>
        </authorList>
    </citation>
    <scope>NUCLEOTIDE SEQUENCE [LARGE SCALE GENOMIC DNA]</scope>
</reference>
<feature type="region of interest" description="Disordered" evidence="1">
    <location>
        <begin position="1"/>
        <end position="21"/>
    </location>
</feature>
<accession>A0A803P582</accession>
<proteinExistence type="predicted"/>
<dbReference type="EMBL" id="UZAU01000301">
    <property type="status" value="NOT_ANNOTATED_CDS"/>
    <property type="molecule type" value="Genomic_DNA"/>
</dbReference>
<name>A0A803P582_CANSA</name>